<gene>
    <name evidence="3" type="ORF">RchiOBHm_Chr1g0370731</name>
</gene>
<keyword evidence="3" id="KW-0378">Hydrolase</keyword>
<dbReference type="CDD" id="cd01837">
    <property type="entry name" value="SGNH_plant_lipase_like"/>
    <property type="match status" value="1"/>
</dbReference>
<dbReference type="PANTHER" id="PTHR45642">
    <property type="entry name" value="GDSL ESTERASE/LIPASE EXL3"/>
    <property type="match status" value="1"/>
</dbReference>
<dbReference type="OMA" id="GTNDMLY"/>
<dbReference type="Gene3D" id="3.40.50.1110">
    <property type="entry name" value="SGNH hydrolase"/>
    <property type="match status" value="1"/>
</dbReference>
<proteinExistence type="inferred from homology"/>
<dbReference type="AlphaFoldDB" id="A0A2P6SLC7"/>
<evidence type="ECO:0000313" key="3">
    <source>
        <dbReference type="EMBL" id="PRQ59487.1"/>
    </source>
</evidence>
<sequence>MMLVWKCIQNPIVHTVMFTLVFSLATLIILPPSPISASSPSVSALFAFGDSTVDSGMNNDLMPFVRCDHPPYGRDLPEHGPTGRYSNGKIATDFMASNLGLKDLLPAYLDPKLTDYDLLTGVSFASGTCGLDDLTLELSHVYSMGDQLEYFDEAVVRMKISVGEKKGREIVENALFVVSVGANDLMLNVYEFPLTERKTQFTSTDQYSDFLLQRLGSFIQGLYSRGARRFMVAGLPPIGCLPLQRTLSSIINLRPQRLCVTQQNIDCQTYNSKLQALLSSLQTTLPLPSSRLVYFDIYNPIMDMYNNPDKYGFVHIHEGCCGTGMFELGPLCTEFSRTCPDASKYLFWDAVHPTEAAFFVIADYAHKTVLQYLS</sequence>
<evidence type="ECO:0000256" key="2">
    <source>
        <dbReference type="ARBA" id="ARBA00022729"/>
    </source>
</evidence>
<dbReference type="SUPFAM" id="SSF52266">
    <property type="entry name" value="SGNH hydrolase"/>
    <property type="match status" value="1"/>
</dbReference>
<keyword evidence="2" id="KW-0732">Signal</keyword>
<comment type="caution">
    <text evidence="3">The sequence shown here is derived from an EMBL/GenBank/DDBJ whole genome shotgun (WGS) entry which is preliminary data.</text>
</comment>
<dbReference type="InterPro" id="IPR036514">
    <property type="entry name" value="SGNH_hydro_sf"/>
</dbReference>
<dbReference type="Pfam" id="PF00657">
    <property type="entry name" value="Lipase_GDSL"/>
    <property type="match status" value="1"/>
</dbReference>
<dbReference type="GO" id="GO:0004806">
    <property type="term" value="F:triacylglycerol lipase activity"/>
    <property type="evidence" value="ECO:0007669"/>
    <property type="project" value="UniProtKB-EC"/>
</dbReference>
<name>A0A2P6SLC7_ROSCH</name>
<accession>A0A2P6SLC7</accession>
<keyword evidence="4" id="KW-1185">Reference proteome</keyword>
<dbReference type="Gramene" id="PRQ59487">
    <property type="protein sequence ID" value="PRQ59487"/>
    <property type="gene ID" value="RchiOBHm_Chr1g0370731"/>
</dbReference>
<dbReference type="EC" id="3.1.1.3" evidence="3"/>
<dbReference type="EMBL" id="PDCK01000039">
    <property type="protein sequence ID" value="PRQ59487.1"/>
    <property type="molecule type" value="Genomic_DNA"/>
</dbReference>
<comment type="similarity">
    <text evidence="1">Belongs to the 'GDSL' lipolytic enzyme family.</text>
</comment>
<dbReference type="Proteomes" id="UP000238479">
    <property type="component" value="Chromosome 1"/>
</dbReference>
<organism evidence="3 4">
    <name type="scientific">Rosa chinensis</name>
    <name type="common">China rose</name>
    <dbReference type="NCBI Taxonomy" id="74649"/>
    <lineage>
        <taxon>Eukaryota</taxon>
        <taxon>Viridiplantae</taxon>
        <taxon>Streptophyta</taxon>
        <taxon>Embryophyta</taxon>
        <taxon>Tracheophyta</taxon>
        <taxon>Spermatophyta</taxon>
        <taxon>Magnoliopsida</taxon>
        <taxon>eudicotyledons</taxon>
        <taxon>Gunneridae</taxon>
        <taxon>Pentapetalae</taxon>
        <taxon>rosids</taxon>
        <taxon>fabids</taxon>
        <taxon>Rosales</taxon>
        <taxon>Rosaceae</taxon>
        <taxon>Rosoideae</taxon>
        <taxon>Rosoideae incertae sedis</taxon>
        <taxon>Rosa</taxon>
    </lineage>
</organism>
<reference evidence="3 4" key="1">
    <citation type="journal article" date="2018" name="Nat. Genet.">
        <title>The Rosa genome provides new insights in the design of modern roses.</title>
        <authorList>
            <person name="Bendahmane M."/>
        </authorList>
    </citation>
    <scope>NUCLEOTIDE SEQUENCE [LARGE SCALE GENOMIC DNA]</scope>
    <source>
        <strain evidence="4">cv. Old Blush</strain>
    </source>
</reference>
<evidence type="ECO:0000313" key="4">
    <source>
        <dbReference type="Proteomes" id="UP000238479"/>
    </source>
</evidence>
<dbReference type="InterPro" id="IPR001087">
    <property type="entry name" value="GDSL"/>
</dbReference>
<dbReference type="InterPro" id="IPR035669">
    <property type="entry name" value="SGNH_plant_lipase-like"/>
</dbReference>
<dbReference type="InterPro" id="IPR050592">
    <property type="entry name" value="GDSL_lipolytic_enzyme"/>
</dbReference>
<evidence type="ECO:0000256" key="1">
    <source>
        <dbReference type="ARBA" id="ARBA00008668"/>
    </source>
</evidence>
<dbReference type="PANTHER" id="PTHR45642:SF139">
    <property type="entry name" value="SGNH HYDROLASE-TYPE ESTERASE DOMAIN-CONTAINING PROTEIN"/>
    <property type="match status" value="1"/>
</dbReference>
<protein>
    <submittedName>
        <fullName evidence="3">Putative triacylglycerol lipase</fullName>
        <ecNumber evidence="3">3.1.1.3</ecNumber>
    </submittedName>
</protein>